<sequence length="244" mass="26208">MRLFTFLVLLVGIAQTSAYSIPGGYERTLIYYLYSIDAQRNGGRPQKIAPACSRSATPCTLDQLLRYLADGALPNRPAPATSYPDLPPMDRTADAISAKDAAGKDFAGQVNPGRTLPGASSDWSKCLAQLGDIAMGFAESSPEHASLLKANLQAVRNARRNAQLTTFMAANRDINVKFDTIPLYDGADNSRTVEVINPRETVTQNSGLTAKALGERWMGNTEGGHTSNVEALASVLKNWDLVCG</sequence>
<evidence type="ECO:0000313" key="2">
    <source>
        <dbReference type="EMBL" id="KFX48684.1"/>
    </source>
</evidence>
<proteinExistence type="predicted"/>
<name>A0A093VFC1_TALMA</name>
<feature type="chain" id="PRO_5001892494" evidence="1">
    <location>
        <begin position="19"/>
        <end position="244"/>
    </location>
</feature>
<dbReference type="eggNOG" id="ENOG502T58U">
    <property type="taxonomic scope" value="Eukaryota"/>
</dbReference>
<protein>
    <submittedName>
        <fullName evidence="2">Uncharacterized protein</fullName>
    </submittedName>
</protein>
<reference key="1">
    <citation type="journal article" date="2014" name="PLoS Genet.">
        <title>Signature Gene Expression Reveals Novel Clues to the Molecular Mechanisms of Dimorphic Transition in Penicillium marneffei.</title>
        <authorList>
            <person name="Yang E."/>
            <person name="Wang G."/>
            <person name="Cai J."/>
            <person name="Woo P.C."/>
            <person name="Lau S.K."/>
            <person name="Yuen K.-Y."/>
            <person name="Chow W.-N."/>
            <person name="Lin X."/>
        </authorList>
    </citation>
    <scope>NUCLEOTIDE SEQUENCE [LARGE SCALE GENOMIC DNA]</scope>
    <source>
        <strain>PM1</strain>
    </source>
</reference>
<keyword evidence="1" id="KW-0732">Signal</keyword>
<organism evidence="2">
    <name type="scientific">Talaromyces marneffei PM1</name>
    <dbReference type="NCBI Taxonomy" id="1077442"/>
    <lineage>
        <taxon>Eukaryota</taxon>
        <taxon>Fungi</taxon>
        <taxon>Dikarya</taxon>
        <taxon>Ascomycota</taxon>
        <taxon>Pezizomycotina</taxon>
        <taxon>Eurotiomycetes</taxon>
        <taxon>Eurotiomycetidae</taxon>
        <taxon>Eurotiales</taxon>
        <taxon>Trichocomaceae</taxon>
        <taxon>Talaromyces</taxon>
        <taxon>Talaromyces sect. Talaromyces</taxon>
    </lineage>
</organism>
<dbReference type="HOGENOM" id="CLU_1147922_0_0_1"/>
<reference evidence="2" key="2">
    <citation type="journal article" date="2014" name="PLoS Genet.">
        <title>Signature gene expression reveals novel clues to the molecular mechanisms of dimorphic transition in Penicillium marneffei.</title>
        <authorList>
            <person name="Yang E."/>
            <person name="Wang G."/>
            <person name="Cai J."/>
            <person name="Woo P.C."/>
            <person name="Lau S.K."/>
            <person name="Yuen K.-Y."/>
            <person name="Chow W.-N."/>
            <person name="Lin X."/>
        </authorList>
    </citation>
    <scope>NUCLEOTIDE SEQUENCE</scope>
    <source>
        <strain evidence="2">PM1</strain>
    </source>
</reference>
<feature type="signal peptide" evidence="1">
    <location>
        <begin position="1"/>
        <end position="18"/>
    </location>
</feature>
<gene>
    <name evidence="2" type="ORF">GQ26_0110790</name>
</gene>
<evidence type="ECO:0000256" key="1">
    <source>
        <dbReference type="SAM" id="SignalP"/>
    </source>
</evidence>
<accession>A0A093VFC1</accession>
<dbReference type="EMBL" id="JPOX01000011">
    <property type="protein sequence ID" value="KFX48684.1"/>
    <property type="molecule type" value="Genomic_DNA"/>
</dbReference>
<comment type="caution">
    <text evidence="2">The sequence shown here is derived from an EMBL/GenBank/DDBJ whole genome shotgun (WGS) entry which is preliminary data.</text>
</comment>
<dbReference type="AlphaFoldDB" id="A0A093VFC1"/>